<gene>
    <name evidence="5" type="ORF">ZHD862_LOCUS37895</name>
</gene>
<dbReference type="AlphaFoldDB" id="A0A815TTU6"/>
<feature type="domain" description="SWIM-type" evidence="4">
    <location>
        <begin position="637"/>
        <end position="676"/>
    </location>
</feature>
<organism evidence="5 6">
    <name type="scientific">Rotaria sordida</name>
    <dbReference type="NCBI Taxonomy" id="392033"/>
    <lineage>
        <taxon>Eukaryota</taxon>
        <taxon>Metazoa</taxon>
        <taxon>Spiralia</taxon>
        <taxon>Gnathifera</taxon>
        <taxon>Rotifera</taxon>
        <taxon>Eurotatoria</taxon>
        <taxon>Bdelloidea</taxon>
        <taxon>Philodinida</taxon>
        <taxon>Philodinidae</taxon>
        <taxon>Rotaria</taxon>
    </lineage>
</organism>
<comment type="caution">
    <text evidence="5">The sequence shown here is derived from an EMBL/GenBank/DDBJ whole genome shotgun (WGS) entry which is preliminary data.</text>
</comment>
<evidence type="ECO:0000259" key="4">
    <source>
        <dbReference type="PROSITE" id="PS50966"/>
    </source>
</evidence>
<keyword evidence="2" id="KW-0479">Metal-binding</keyword>
<keyword evidence="3" id="KW-0862">Zinc</keyword>
<evidence type="ECO:0000256" key="3">
    <source>
        <dbReference type="PROSITE-ProRule" id="PRU00325"/>
    </source>
</evidence>
<dbReference type="EMBL" id="CAJNOT010007727">
    <property type="protein sequence ID" value="CAF1510567.1"/>
    <property type="molecule type" value="Genomic_DNA"/>
</dbReference>
<dbReference type="GO" id="GO:0008270">
    <property type="term" value="F:zinc ion binding"/>
    <property type="evidence" value="ECO:0007669"/>
    <property type="project" value="UniProtKB-KW"/>
</dbReference>
<dbReference type="PANTHER" id="PTHR23080">
    <property type="entry name" value="THAP DOMAIN PROTEIN"/>
    <property type="match status" value="1"/>
</dbReference>
<comment type="cofactor">
    <cofactor evidence="1">
        <name>a divalent metal cation</name>
        <dbReference type="ChEBI" id="CHEBI:60240"/>
    </cofactor>
</comment>
<proteinExistence type="predicted"/>
<evidence type="ECO:0000313" key="5">
    <source>
        <dbReference type="EMBL" id="CAF1510567.1"/>
    </source>
</evidence>
<evidence type="ECO:0000313" key="6">
    <source>
        <dbReference type="Proteomes" id="UP000663864"/>
    </source>
</evidence>
<evidence type="ECO:0000256" key="1">
    <source>
        <dbReference type="ARBA" id="ARBA00001968"/>
    </source>
</evidence>
<dbReference type="Pfam" id="PF13359">
    <property type="entry name" value="DDE_Tnp_4"/>
    <property type="match status" value="1"/>
</dbReference>
<dbReference type="PROSITE" id="PS50966">
    <property type="entry name" value="ZF_SWIM"/>
    <property type="match status" value="1"/>
</dbReference>
<dbReference type="InterPro" id="IPR027806">
    <property type="entry name" value="HARBI1_dom"/>
</dbReference>
<name>A0A815TTU6_9BILA</name>
<dbReference type="InterPro" id="IPR007527">
    <property type="entry name" value="Znf_SWIM"/>
</dbReference>
<evidence type="ECO:0000256" key="2">
    <source>
        <dbReference type="ARBA" id="ARBA00022723"/>
    </source>
</evidence>
<sequence length="723" mass="82986">MDRNCFVCNSRFPRNSSGRPLECPAQRLFFSIRTMKTIPHNARICFNCRNVYREWKSKNEAFRLIMEHFEEKSGSRERTLSHNSESMDSIIEISTTSSSTSSCHANKPSVEEPAVEIRFDRVAASHHQCCICRAVDPNSTSVISDEDRDLIFMRQHIFVPKGARCCAKHLENKRLSYESFKNLIIYDNELISFTSDEIKSLLLKYQSALESEKQIHFEQSSSLTDTDYYNLIGLTKPQFDKLISFISDSNIIHQSANRSVRTAIGLLLCKLRLGLSNHVLSSLFQMNNKKVVSRAIDSARKALMANFVPKNVGFHHIDRDTIIKNHTTTIAKELIGGGRDVAIVVADGTYLYVQKSRNNIFQRRSFSIHKHRSLLKPMTIVSTTGYIISVLGPFLSDSTNNDANILKHVFFNNMEDVLNWFEEEDKLVVDRGFRDCLNMMNRLGIEVAMPSFLNGKKQFDVGDANRSRLVTKVRWIVESVNGRLKQFKFFNQTIQNSLIPHLKDYLLITCAIINYFKEALIKSKPEDRELAASMLALVNKRNEVQDMILEKNLLSKTVWKKIDSSNYLNFPMLSEEELREITFGVFQIKRARSYAEEHILTTDLSSTVINYELQTCTKIPNLIKVRMQSVHSRRKSYESTIHHSKDEIKGWYCTCPDGAKVVGCCSHIASVIWYLAYERFQSEERPKPSGTYISLVDDSIVLSDFYDSSEADDSDDDTNDNEH</sequence>
<keyword evidence="3" id="KW-0863">Zinc-finger</keyword>
<reference evidence="5" key="1">
    <citation type="submission" date="2021-02" db="EMBL/GenBank/DDBJ databases">
        <authorList>
            <person name="Nowell W R."/>
        </authorList>
    </citation>
    <scope>NUCLEOTIDE SEQUENCE</scope>
</reference>
<dbReference type="Proteomes" id="UP000663864">
    <property type="component" value="Unassembled WGS sequence"/>
</dbReference>
<accession>A0A815TTU6</accession>
<protein>
    <recommendedName>
        <fullName evidence="4">SWIM-type domain-containing protein</fullName>
    </recommendedName>
</protein>